<dbReference type="CDD" id="cd00383">
    <property type="entry name" value="trans_reg_C"/>
    <property type="match status" value="1"/>
</dbReference>
<dbReference type="SUPFAM" id="SSF52172">
    <property type="entry name" value="CheY-like"/>
    <property type="match status" value="1"/>
</dbReference>
<dbReference type="InterPro" id="IPR001867">
    <property type="entry name" value="OmpR/PhoB-type_DNA-bd"/>
</dbReference>
<dbReference type="InterPro" id="IPR011006">
    <property type="entry name" value="CheY-like_superfamily"/>
</dbReference>
<dbReference type="Gene3D" id="1.10.10.10">
    <property type="entry name" value="Winged helix-like DNA-binding domain superfamily/Winged helix DNA-binding domain"/>
    <property type="match status" value="1"/>
</dbReference>
<dbReference type="InterPro" id="IPR001789">
    <property type="entry name" value="Sig_transdc_resp-reg_receiver"/>
</dbReference>
<feature type="domain" description="Response regulatory" evidence="4">
    <location>
        <begin position="2"/>
        <end position="116"/>
    </location>
</feature>
<evidence type="ECO:0000256" key="3">
    <source>
        <dbReference type="PROSITE-ProRule" id="PRU01091"/>
    </source>
</evidence>
<comment type="caution">
    <text evidence="6">The sequence shown here is derived from an EMBL/GenBank/DDBJ whole genome shotgun (WGS) entry which is preliminary data.</text>
</comment>
<dbReference type="Gene3D" id="6.10.250.690">
    <property type="match status" value="1"/>
</dbReference>
<feature type="domain" description="OmpR/PhoB-type" evidence="5">
    <location>
        <begin position="124"/>
        <end position="219"/>
    </location>
</feature>
<dbReference type="Pfam" id="PF00072">
    <property type="entry name" value="Response_reg"/>
    <property type="match status" value="1"/>
</dbReference>
<keyword evidence="7" id="KW-1185">Reference proteome</keyword>
<dbReference type="RefSeq" id="WP_344830295.1">
    <property type="nucleotide sequence ID" value="NZ_BAAAUV010000009.1"/>
</dbReference>
<evidence type="ECO:0000256" key="2">
    <source>
        <dbReference type="PROSITE-ProRule" id="PRU00169"/>
    </source>
</evidence>
<dbReference type="PANTHER" id="PTHR48111:SF36">
    <property type="entry name" value="TRANSCRIPTIONAL REGULATORY PROTEIN CUTR"/>
    <property type="match status" value="1"/>
</dbReference>
<accession>A0ABP6QEX6</accession>
<name>A0ABP6QEX6_9ACTN</name>
<evidence type="ECO:0000259" key="5">
    <source>
        <dbReference type="PROSITE" id="PS51755"/>
    </source>
</evidence>
<dbReference type="Proteomes" id="UP001501237">
    <property type="component" value="Unassembled WGS sequence"/>
</dbReference>
<proteinExistence type="predicted"/>
<gene>
    <name evidence="6" type="ORF">GCM10010468_39740</name>
</gene>
<dbReference type="PANTHER" id="PTHR48111">
    <property type="entry name" value="REGULATOR OF RPOS"/>
    <property type="match status" value="1"/>
</dbReference>
<protein>
    <submittedName>
        <fullName evidence="6">Response regulator transcription factor</fullName>
    </submittedName>
</protein>
<dbReference type="InterPro" id="IPR039420">
    <property type="entry name" value="WalR-like"/>
</dbReference>
<dbReference type="SMART" id="SM00448">
    <property type="entry name" value="REC"/>
    <property type="match status" value="1"/>
</dbReference>
<evidence type="ECO:0000256" key="1">
    <source>
        <dbReference type="ARBA" id="ARBA00023125"/>
    </source>
</evidence>
<organism evidence="6 7">
    <name type="scientific">Actinocorallia longicatena</name>
    <dbReference type="NCBI Taxonomy" id="111803"/>
    <lineage>
        <taxon>Bacteria</taxon>
        <taxon>Bacillati</taxon>
        <taxon>Actinomycetota</taxon>
        <taxon>Actinomycetes</taxon>
        <taxon>Streptosporangiales</taxon>
        <taxon>Thermomonosporaceae</taxon>
        <taxon>Actinocorallia</taxon>
    </lineage>
</organism>
<dbReference type="InterPro" id="IPR036388">
    <property type="entry name" value="WH-like_DNA-bd_sf"/>
</dbReference>
<feature type="modified residue" description="4-aspartylphosphate" evidence="2">
    <location>
        <position position="51"/>
    </location>
</feature>
<dbReference type="SMART" id="SM00862">
    <property type="entry name" value="Trans_reg_C"/>
    <property type="match status" value="1"/>
</dbReference>
<keyword evidence="1 3" id="KW-0238">DNA-binding</keyword>
<dbReference type="PROSITE" id="PS51755">
    <property type="entry name" value="OMPR_PHOB"/>
    <property type="match status" value="1"/>
</dbReference>
<dbReference type="EMBL" id="BAAAUV010000009">
    <property type="protein sequence ID" value="GAA3217180.1"/>
    <property type="molecule type" value="Genomic_DNA"/>
</dbReference>
<evidence type="ECO:0000259" key="4">
    <source>
        <dbReference type="PROSITE" id="PS50110"/>
    </source>
</evidence>
<evidence type="ECO:0000313" key="7">
    <source>
        <dbReference type="Proteomes" id="UP001501237"/>
    </source>
</evidence>
<dbReference type="PROSITE" id="PS50110">
    <property type="entry name" value="RESPONSE_REGULATORY"/>
    <property type="match status" value="1"/>
</dbReference>
<dbReference type="Pfam" id="PF00486">
    <property type="entry name" value="Trans_reg_C"/>
    <property type="match status" value="1"/>
</dbReference>
<feature type="DNA-binding region" description="OmpR/PhoB-type" evidence="3">
    <location>
        <begin position="124"/>
        <end position="219"/>
    </location>
</feature>
<dbReference type="Gene3D" id="3.40.50.2300">
    <property type="match status" value="1"/>
</dbReference>
<evidence type="ECO:0000313" key="6">
    <source>
        <dbReference type="EMBL" id="GAA3217180.1"/>
    </source>
</evidence>
<reference evidence="7" key="1">
    <citation type="journal article" date="2019" name="Int. J. Syst. Evol. Microbiol.">
        <title>The Global Catalogue of Microorganisms (GCM) 10K type strain sequencing project: providing services to taxonomists for standard genome sequencing and annotation.</title>
        <authorList>
            <consortium name="The Broad Institute Genomics Platform"/>
            <consortium name="The Broad Institute Genome Sequencing Center for Infectious Disease"/>
            <person name="Wu L."/>
            <person name="Ma J."/>
        </authorList>
    </citation>
    <scope>NUCLEOTIDE SEQUENCE [LARGE SCALE GENOMIC DNA]</scope>
    <source>
        <strain evidence="7">JCM 9377</strain>
    </source>
</reference>
<sequence>MRVLVVEDEEILAGAIAEGLREEAMAVDIALDGGTALELASYIDYDVIVLDRDLPVVHGDEVCRSLAARRTPARILMLTAASEVGSRIDGLGLGADDYLGKPFVFAELVARIRSLARRTAPPLPPVLERGGIRLDPHKRTASRDGRPLQLTNKEFAVLEELLRAEGGVLSAEDLLDRAWDENIDPFSNIVRVAMATLRKKLGAPQAIETVTGAGYRLCG</sequence>
<keyword evidence="2" id="KW-0597">Phosphoprotein</keyword>